<dbReference type="STRING" id="62928.azo1628"/>
<keyword evidence="3" id="KW-1185">Reference proteome</keyword>
<dbReference type="Proteomes" id="UP000002588">
    <property type="component" value="Chromosome"/>
</dbReference>
<feature type="transmembrane region" description="Helical" evidence="1">
    <location>
        <begin position="39"/>
        <end position="62"/>
    </location>
</feature>
<organism evidence="2 3">
    <name type="scientific">Azoarcus sp. (strain BH72)</name>
    <dbReference type="NCBI Taxonomy" id="418699"/>
    <lineage>
        <taxon>Bacteria</taxon>
        <taxon>Pseudomonadati</taxon>
        <taxon>Pseudomonadota</taxon>
        <taxon>Betaproteobacteria</taxon>
        <taxon>Rhodocyclales</taxon>
        <taxon>Zoogloeaceae</taxon>
        <taxon>Azoarcus</taxon>
    </lineage>
</organism>
<reference evidence="2 3" key="1">
    <citation type="journal article" date="2006" name="Nat. Biotechnol.">
        <title>Complete genome of the mutualistic, N2-fixing grass endophyte Azoarcus sp. strain BH72.</title>
        <authorList>
            <person name="Krause A."/>
            <person name="Ramakumar A."/>
            <person name="Bartels D."/>
            <person name="Battistoni F."/>
            <person name="Bekel T."/>
            <person name="Boch J."/>
            <person name="Boehm M."/>
            <person name="Friedrich F."/>
            <person name="Hurek T."/>
            <person name="Krause L."/>
            <person name="Linke B."/>
            <person name="McHardy A.C."/>
            <person name="Sarkar A."/>
            <person name="Schneiker S."/>
            <person name="Syed A.A."/>
            <person name="Thauer R."/>
            <person name="Vorhoelter F.-J."/>
            <person name="Weidner S."/>
            <person name="Puehler A."/>
            <person name="Reinhold-Hurek B."/>
            <person name="Kaiser O."/>
            <person name="Goesmann A."/>
        </authorList>
    </citation>
    <scope>NUCLEOTIDE SEQUENCE [LARGE SCALE GENOMIC DNA]</scope>
    <source>
        <strain evidence="2 3">BH72</strain>
    </source>
</reference>
<proteinExistence type="predicted"/>
<evidence type="ECO:0000256" key="1">
    <source>
        <dbReference type="SAM" id="Phobius"/>
    </source>
</evidence>
<dbReference type="EMBL" id="AM406670">
    <property type="protein sequence ID" value="CAL94245.1"/>
    <property type="molecule type" value="Genomic_DNA"/>
</dbReference>
<dbReference type="AlphaFoldDB" id="A1K5Z0"/>
<dbReference type="Pfam" id="PF07254">
    <property type="entry name" value="Cpta_toxin"/>
    <property type="match status" value="1"/>
</dbReference>
<keyword evidence="1" id="KW-1133">Transmembrane helix</keyword>
<evidence type="ECO:0000313" key="2">
    <source>
        <dbReference type="EMBL" id="CAL94245.1"/>
    </source>
</evidence>
<feature type="transmembrane region" description="Helical" evidence="1">
    <location>
        <begin position="12"/>
        <end position="33"/>
    </location>
</feature>
<protein>
    <submittedName>
        <fullName evidence="2">Conserved hypothetical membrane protein</fullName>
    </submittedName>
</protein>
<dbReference type="KEGG" id="azo:azo1628"/>
<dbReference type="InterPro" id="IPR009883">
    <property type="entry name" value="YgfX"/>
</dbReference>
<accession>A1K5Z0</accession>
<keyword evidence="1" id="KW-0472">Membrane</keyword>
<dbReference type="eggNOG" id="ENOG502ZHFX">
    <property type="taxonomic scope" value="Bacteria"/>
</dbReference>
<dbReference type="RefSeq" id="WP_011765361.1">
    <property type="nucleotide sequence ID" value="NC_008702.1"/>
</dbReference>
<gene>
    <name evidence="2" type="ordered locus">azo1628</name>
</gene>
<name>A1K5Z0_AZOSB</name>
<evidence type="ECO:0000313" key="3">
    <source>
        <dbReference type="Proteomes" id="UP000002588"/>
    </source>
</evidence>
<sequence length="155" mass="16410">MRYPLALELKSSRGIEASVFAMHGIAALALFLGHQAGAWLLQSAFGVAVCGAVLLGSGWHALHGERGKHGLKIHLLGDGGITVGRGSQADHHFRVAGQAVDFGWVAWLRLESVAPSGSPAGGMRLMLVPANLAPGQWRLFRLWLKHRAAVGVLSP</sequence>
<dbReference type="HOGENOM" id="CLU_1683016_0_0_4"/>
<keyword evidence="1" id="KW-0812">Transmembrane</keyword>